<accession>A0AB35U865</accession>
<dbReference type="Pfam" id="PF00480">
    <property type="entry name" value="ROK"/>
    <property type="match status" value="1"/>
</dbReference>
<evidence type="ECO:0000313" key="3">
    <source>
        <dbReference type="Proteomes" id="UP001286174"/>
    </source>
</evidence>
<dbReference type="CDD" id="cd24152">
    <property type="entry name" value="ASKHA_NBD_ROK-like"/>
    <property type="match status" value="1"/>
</dbReference>
<dbReference type="PANTHER" id="PTHR18964">
    <property type="entry name" value="ROK (REPRESSOR, ORF, KINASE) FAMILY"/>
    <property type="match status" value="1"/>
</dbReference>
<sequence length="300" mass="33410">MKKYLCFDIDNGTFRYGIVSQCLDLMDSGRMTFGMSCKEELFEPLCDVAARYKDQVDGISITMPGVIDRKKGIAYSGGVFRWVHNMDYAEEVKELTGLKTVIANDAKAAAMAEIGYGALKGIRNGMMVMILGGGIGGAVIMDGKLCDGAHYAAGEFSYMRADYQDRYGKNGIFSQTSGVDSLAQCVNEATGRDDMNVIRIMMRLQQNDPDVLRGVNTYCDGLASYLYNIQCVIDSSRIVIGGNISEPVFLKLIQEAVHRRFENVPYHNIWEPEVVESDFHSNARMFGAVYNYRQLMENAD</sequence>
<dbReference type="AlphaFoldDB" id="A0AB35U865"/>
<proteinExistence type="inferred from homology"/>
<dbReference type="EMBL" id="JALBUR010000010">
    <property type="protein sequence ID" value="MDX8419519.1"/>
    <property type="molecule type" value="Genomic_DNA"/>
</dbReference>
<evidence type="ECO:0000313" key="2">
    <source>
        <dbReference type="EMBL" id="MDX8419519.1"/>
    </source>
</evidence>
<comment type="similarity">
    <text evidence="1">Belongs to the ROK (NagC/XylR) family.</text>
</comment>
<dbReference type="RefSeq" id="WP_370595917.1">
    <property type="nucleotide sequence ID" value="NZ_JALBUR010000010.1"/>
</dbReference>
<dbReference type="InterPro" id="IPR000600">
    <property type="entry name" value="ROK"/>
</dbReference>
<evidence type="ECO:0000256" key="1">
    <source>
        <dbReference type="ARBA" id="ARBA00006479"/>
    </source>
</evidence>
<dbReference type="Gene3D" id="3.30.420.40">
    <property type="match status" value="2"/>
</dbReference>
<protein>
    <submittedName>
        <fullName evidence="2">ROK family protein</fullName>
    </submittedName>
</protein>
<dbReference type="SUPFAM" id="SSF53067">
    <property type="entry name" value="Actin-like ATPase domain"/>
    <property type="match status" value="1"/>
</dbReference>
<reference evidence="2 3" key="1">
    <citation type="submission" date="2022-03" db="EMBL/GenBank/DDBJ databases">
        <title>Novel taxa within the pig intestine.</title>
        <authorList>
            <person name="Wylensek D."/>
            <person name="Bishof K."/>
            <person name="Afrizal A."/>
            <person name="Clavel T."/>
        </authorList>
    </citation>
    <scope>NUCLEOTIDE SEQUENCE [LARGE SCALE GENOMIC DNA]</scope>
    <source>
        <strain evidence="2 3">CLA-KB-P133</strain>
    </source>
</reference>
<keyword evidence="3" id="KW-1185">Reference proteome</keyword>
<gene>
    <name evidence="2" type="ORF">MOZ60_05345</name>
</gene>
<comment type="caution">
    <text evidence="2">The sequence shown here is derived from an EMBL/GenBank/DDBJ whole genome shotgun (WGS) entry which is preliminary data.</text>
</comment>
<dbReference type="InterPro" id="IPR043129">
    <property type="entry name" value="ATPase_NBD"/>
</dbReference>
<name>A0AB35U865_9FIRM</name>
<organism evidence="2 3">
    <name type="scientific">Grylomicrobium aquisgranensis</name>
    <dbReference type="NCBI Taxonomy" id="2926318"/>
    <lineage>
        <taxon>Bacteria</taxon>
        <taxon>Bacillati</taxon>
        <taxon>Bacillota</taxon>
        <taxon>Erysipelotrichia</taxon>
        <taxon>Erysipelotrichales</taxon>
        <taxon>Erysipelotrichaceae</taxon>
        <taxon>Grylomicrobium</taxon>
    </lineage>
</organism>
<dbReference type="PANTHER" id="PTHR18964:SF170">
    <property type="entry name" value="SUGAR KINASE"/>
    <property type="match status" value="1"/>
</dbReference>
<dbReference type="Proteomes" id="UP001286174">
    <property type="component" value="Unassembled WGS sequence"/>
</dbReference>